<dbReference type="SUPFAM" id="SSF75708">
    <property type="entry name" value="Chemotaxis phosphatase CheZ"/>
    <property type="match status" value="1"/>
</dbReference>
<reference evidence="2 3" key="1">
    <citation type="submission" date="2018-06" db="EMBL/GenBank/DDBJ databases">
        <authorList>
            <consortium name="Pathogen Informatics"/>
            <person name="Doyle S."/>
        </authorList>
    </citation>
    <scope>NUCLEOTIDE SEQUENCE [LARGE SCALE GENOMIC DNA]</scope>
    <source>
        <strain evidence="2 3">NCTC13102</strain>
    </source>
</reference>
<name>A0A2X3BH50_9HELI</name>
<evidence type="ECO:0000256" key="1">
    <source>
        <dbReference type="SAM" id="MobiDB-lite"/>
    </source>
</evidence>
<feature type="compositionally biased region" description="Basic and acidic residues" evidence="1">
    <location>
        <begin position="17"/>
        <end position="41"/>
    </location>
</feature>
<dbReference type="EMBL" id="UAWL01000006">
    <property type="protein sequence ID" value="SQB98626.1"/>
    <property type="molecule type" value="Genomic_DNA"/>
</dbReference>
<dbReference type="Proteomes" id="UP000250166">
    <property type="component" value="Unassembled WGS sequence"/>
</dbReference>
<protein>
    <recommendedName>
        <fullName evidence="4">Chemotaxis protein</fullName>
    </recommendedName>
</protein>
<accession>A0A2X3BH50</accession>
<proteinExistence type="predicted"/>
<dbReference type="Gene3D" id="1.10.287.500">
    <property type="entry name" value="Helix hairpin bin"/>
    <property type="match status" value="1"/>
</dbReference>
<organism evidence="2 3">
    <name type="scientific">Helicobacter fennelliae</name>
    <dbReference type="NCBI Taxonomy" id="215"/>
    <lineage>
        <taxon>Bacteria</taxon>
        <taxon>Pseudomonadati</taxon>
        <taxon>Campylobacterota</taxon>
        <taxon>Epsilonproteobacteria</taxon>
        <taxon>Campylobacterales</taxon>
        <taxon>Helicobacteraceae</taxon>
        <taxon>Helicobacter</taxon>
    </lineage>
</organism>
<gene>
    <name evidence="2" type="ORF">NCTC13102_01090</name>
</gene>
<evidence type="ECO:0008006" key="4">
    <source>
        <dbReference type="Google" id="ProtNLM"/>
    </source>
</evidence>
<evidence type="ECO:0000313" key="3">
    <source>
        <dbReference type="Proteomes" id="UP000250166"/>
    </source>
</evidence>
<evidence type="ECO:0000313" key="2">
    <source>
        <dbReference type="EMBL" id="SQB98626.1"/>
    </source>
</evidence>
<sequence length="239" mass="27068">MTQEELDALMNGVSEQSDAHQDNDDNKDNGKDNVAQSKDDSNIELPADFDPQNFRVDASKDWPPPPPNKEHKVVHQLDDVTRDTEVKAGEVFDQLDIVDSHSNDIIKLAKNIEKYLKDQESMFQKLCESFPHIQTFQKSLSSTTQAKDSVTNIINNAQACLDATMQAMDIMQFQDINRQRIERVINVMRALSQYMNSLFESKIDDTKRVASAVFIPGDKNDNMANSEEIENLIASFGQK</sequence>
<dbReference type="RefSeq" id="WP_023949154.1">
    <property type="nucleotide sequence ID" value="NZ_JAERIV010000003.1"/>
</dbReference>
<dbReference type="AlphaFoldDB" id="A0A2X3BH50"/>
<feature type="region of interest" description="Disordered" evidence="1">
    <location>
        <begin position="1"/>
        <end position="72"/>
    </location>
</feature>